<dbReference type="FunFam" id="3.30.160.60:FF:000097">
    <property type="entry name" value="Zinc finger protein"/>
    <property type="match status" value="1"/>
</dbReference>
<dbReference type="Proteomes" id="UP001168821">
    <property type="component" value="Unassembled WGS sequence"/>
</dbReference>
<keyword evidence="16" id="KW-1185">Reference proteome</keyword>
<comment type="caution">
    <text evidence="15">The sequence shown here is derived from an EMBL/GenBank/DDBJ whole genome shotgun (WGS) entry which is preliminary data.</text>
</comment>
<dbReference type="GO" id="GO:0000978">
    <property type="term" value="F:RNA polymerase II cis-regulatory region sequence-specific DNA binding"/>
    <property type="evidence" value="ECO:0007669"/>
    <property type="project" value="TreeGrafter"/>
</dbReference>
<feature type="binding site" evidence="12">
    <location>
        <position position="15"/>
    </location>
    <ligand>
        <name>Zn(2+)</name>
        <dbReference type="ChEBI" id="CHEBI:29105"/>
    </ligand>
</feature>
<comment type="function">
    <text evidence="1">May be involved in transcriptional regulation.</text>
</comment>
<keyword evidence="4" id="KW-0677">Repeat</keyword>
<keyword evidence="5 11" id="KW-0863">Zinc-finger</keyword>
<feature type="domain" description="C2H2-type" evidence="13">
    <location>
        <begin position="322"/>
        <end position="349"/>
    </location>
</feature>
<dbReference type="Pfam" id="PF13912">
    <property type="entry name" value="zf-C2H2_6"/>
    <property type="match status" value="1"/>
</dbReference>
<keyword evidence="10" id="KW-0539">Nucleus</keyword>
<dbReference type="Pfam" id="PF00096">
    <property type="entry name" value="zf-C2H2"/>
    <property type="match status" value="2"/>
</dbReference>
<feature type="domain" description="C2H2-type" evidence="13">
    <location>
        <begin position="266"/>
        <end position="293"/>
    </location>
</feature>
<gene>
    <name evidence="15" type="ORF">Zmor_013131</name>
</gene>
<dbReference type="GO" id="GO:0000981">
    <property type="term" value="F:DNA-binding transcription factor activity, RNA polymerase II-specific"/>
    <property type="evidence" value="ECO:0007669"/>
    <property type="project" value="TreeGrafter"/>
</dbReference>
<organism evidence="15 16">
    <name type="scientific">Zophobas morio</name>
    <dbReference type="NCBI Taxonomy" id="2755281"/>
    <lineage>
        <taxon>Eukaryota</taxon>
        <taxon>Metazoa</taxon>
        <taxon>Ecdysozoa</taxon>
        <taxon>Arthropoda</taxon>
        <taxon>Hexapoda</taxon>
        <taxon>Insecta</taxon>
        <taxon>Pterygota</taxon>
        <taxon>Neoptera</taxon>
        <taxon>Endopterygota</taxon>
        <taxon>Coleoptera</taxon>
        <taxon>Polyphaga</taxon>
        <taxon>Cucujiformia</taxon>
        <taxon>Tenebrionidae</taxon>
        <taxon>Zophobas</taxon>
    </lineage>
</organism>
<evidence type="ECO:0000256" key="7">
    <source>
        <dbReference type="ARBA" id="ARBA00023015"/>
    </source>
</evidence>
<evidence type="ECO:0000256" key="11">
    <source>
        <dbReference type="PROSITE-ProRule" id="PRU00042"/>
    </source>
</evidence>
<comment type="subcellular location">
    <subcellularLocation>
        <location evidence="2">Nucleus</location>
    </subcellularLocation>
</comment>
<feature type="domain" description="C2H2-type" evidence="13">
    <location>
        <begin position="238"/>
        <end position="265"/>
    </location>
</feature>
<evidence type="ECO:0000256" key="3">
    <source>
        <dbReference type="ARBA" id="ARBA00022723"/>
    </source>
</evidence>
<proteinExistence type="predicted"/>
<dbReference type="InterPro" id="IPR012934">
    <property type="entry name" value="Znf_AD"/>
</dbReference>
<dbReference type="PANTHER" id="PTHR14003:SF19">
    <property type="entry name" value="YY2 TRANSCRIPTION FACTOR"/>
    <property type="match status" value="1"/>
</dbReference>
<evidence type="ECO:0000256" key="1">
    <source>
        <dbReference type="ARBA" id="ARBA00003767"/>
    </source>
</evidence>
<dbReference type="FunFam" id="3.40.1800.20:FF:000001">
    <property type="entry name" value="zinc finger protein 836"/>
    <property type="match status" value="1"/>
</dbReference>
<feature type="binding site" evidence="12">
    <location>
        <position position="64"/>
    </location>
    <ligand>
        <name>Zn(2+)</name>
        <dbReference type="ChEBI" id="CHEBI:29105"/>
    </ligand>
</feature>
<sequence>MSFETLHIEKICRTCLSEEGDMRSVFSIDESIGETMRLFEMLMSCAAVQVLENDGLPSQVCLQCVHYITRAFSFKQLCERSDATLRQLLGKPMQTTLMELKPLLSADTHDQTFSDVMNTVTENMHAVSASVSEVLNSAVDSISVNSIHINNSFKSDEAPDLKMKLEFAENDVLGLGGIESCGSDGEIKLNEQKKSPKKKKIKDDTDQPIYPCEECTQCFTTMVDLKAHAKTHPKMSRHICKICNQGFASASTLCRHMKVHDGAKRHLCSECGKGFARSDDLTRHIRTHTGEKPFPCKLCGKSFAQSFRLLEHMRAHANEKSFICSVCGKAFSRYTSLAAHNKTHSGIKSHACGVCGKR</sequence>
<dbReference type="SUPFAM" id="SSF57716">
    <property type="entry name" value="Glucocorticoid receptor-like (DNA-binding domain)"/>
    <property type="match status" value="1"/>
</dbReference>
<dbReference type="InterPro" id="IPR036236">
    <property type="entry name" value="Znf_C2H2_sf"/>
</dbReference>
<dbReference type="Pfam" id="PF13465">
    <property type="entry name" value="zf-H2C2_2"/>
    <property type="match status" value="1"/>
</dbReference>
<evidence type="ECO:0000256" key="10">
    <source>
        <dbReference type="ARBA" id="ARBA00023242"/>
    </source>
</evidence>
<keyword evidence="7" id="KW-0805">Transcription regulation</keyword>
<evidence type="ECO:0000256" key="2">
    <source>
        <dbReference type="ARBA" id="ARBA00004123"/>
    </source>
</evidence>
<dbReference type="FunFam" id="3.30.160.60:FF:000303">
    <property type="entry name" value="Zinc finger protein 41"/>
    <property type="match status" value="1"/>
</dbReference>
<dbReference type="PROSITE" id="PS00028">
    <property type="entry name" value="ZINC_FINGER_C2H2_1"/>
    <property type="match status" value="5"/>
</dbReference>
<dbReference type="SMART" id="SM00868">
    <property type="entry name" value="zf-AD"/>
    <property type="match status" value="1"/>
</dbReference>
<dbReference type="GO" id="GO:0008270">
    <property type="term" value="F:zinc ion binding"/>
    <property type="evidence" value="ECO:0007669"/>
    <property type="project" value="UniProtKB-UniRule"/>
</dbReference>
<keyword evidence="3 12" id="KW-0479">Metal-binding</keyword>
<dbReference type="SUPFAM" id="SSF57667">
    <property type="entry name" value="beta-beta-alpha zinc fingers"/>
    <property type="match status" value="3"/>
</dbReference>
<dbReference type="Pfam" id="PF07776">
    <property type="entry name" value="zf-AD"/>
    <property type="match status" value="1"/>
</dbReference>
<dbReference type="GO" id="GO:0031519">
    <property type="term" value="C:PcG protein complex"/>
    <property type="evidence" value="ECO:0007669"/>
    <property type="project" value="TreeGrafter"/>
</dbReference>
<protein>
    <submittedName>
        <fullName evidence="15">Uncharacterized protein</fullName>
    </submittedName>
</protein>
<feature type="domain" description="C2H2-type" evidence="13">
    <location>
        <begin position="294"/>
        <end position="321"/>
    </location>
</feature>
<keyword evidence="6 12" id="KW-0862">Zinc</keyword>
<dbReference type="AlphaFoldDB" id="A0AA38IGW3"/>
<dbReference type="GO" id="GO:0000785">
    <property type="term" value="C:chromatin"/>
    <property type="evidence" value="ECO:0007669"/>
    <property type="project" value="TreeGrafter"/>
</dbReference>
<evidence type="ECO:0000256" key="6">
    <source>
        <dbReference type="ARBA" id="ARBA00022833"/>
    </source>
</evidence>
<dbReference type="PANTHER" id="PTHR14003">
    <property type="entry name" value="TRANSCRIPTIONAL REPRESSOR PROTEIN YY"/>
    <property type="match status" value="1"/>
</dbReference>
<feature type="domain" description="ZAD" evidence="14">
    <location>
        <begin position="10"/>
        <end position="88"/>
    </location>
</feature>
<feature type="binding site" evidence="12">
    <location>
        <position position="12"/>
    </location>
    <ligand>
        <name>Zn(2+)</name>
        <dbReference type="ChEBI" id="CHEBI:29105"/>
    </ligand>
</feature>
<evidence type="ECO:0000256" key="8">
    <source>
        <dbReference type="ARBA" id="ARBA00023125"/>
    </source>
</evidence>
<evidence type="ECO:0000256" key="5">
    <source>
        <dbReference type="ARBA" id="ARBA00022771"/>
    </source>
</evidence>
<name>A0AA38IGW3_9CUCU</name>
<reference evidence="15" key="1">
    <citation type="journal article" date="2023" name="G3 (Bethesda)">
        <title>Whole genome assemblies of Zophobas morio and Tenebrio molitor.</title>
        <authorList>
            <person name="Kaur S."/>
            <person name="Stinson S.A."/>
            <person name="diCenzo G.C."/>
        </authorList>
    </citation>
    <scope>NUCLEOTIDE SEQUENCE</scope>
    <source>
        <strain evidence="15">QUZm001</strain>
    </source>
</reference>
<dbReference type="Gene3D" id="3.30.160.60">
    <property type="entry name" value="Classic Zinc Finger"/>
    <property type="match status" value="4"/>
</dbReference>
<dbReference type="SMART" id="SM00355">
    <property type="entry name" value="ZnF_C2H2"/>
    <property type="match status" value="5"/>
</dbReference>
<dbReference type="FunFam" id="3.30.160.60:FF:001638">
    <property type="entry name" value="Zinc finger protein 668"/>
    <property type="match status" value="1"/>
</dbReference>
<evidence type="ECO:0000313" key="15">
    <source>
        <dbReference type="EMBL" id="KAJ3653906.1"/>
    </source>
</evidence>
<dbReference type="PROSITE" id="PS50157">
    <property type="entry name" value="ZINC_FINGER_C2H2_2"/>
    <property type="match status" value="5"/>
</dbReference>
<feature type="domain" description="C2H2-type" evidence="13">
    <location>
        <begin position="210"/>
        <end position="232"/>
    </location>
</feature>
<evidence type="ECO:0000259" key="13">
    <source>
        <dbReference type="PROSITE" id="PS50157"/>
    </source>
</evidence>
<evidence type="ECO:0000256" key="9">
    <source>
        <dbReference type="ARBA" id="ARBA00023163"/>
    </source>
</evidence>
<dbReference type="EMBL" id="JALNTZ010000004">
    <property type="protein sequence ID" value="KAJ3653906.1"/>
    <property type="molecule type" value="Genomic_DNA"/>
</dbReference>
<dbReference type="Gene3D" id="3.40.1800.20">
    <property type="match status" value="1"/>
</dbReference>
<evidence type="ECO:0000256" key="4">
    <source>
        <dbReference type="ARBA" id="ARBA00022737"/>
    </source>
</evidence>
<dbReference type="GO" id="GO:0005667">
    <property type="term" value="C:transcription regulator complex"/>
    <property type="evidence" value="ECO:0007669"/>
    <property type="project" value="TreeGrafter"/>
</dbReference>
<evidence type="ECO:0000313" key="16">
    <source>
        <dbReference type="Proteomes" id="UP001168821"/>
    </source>
</evidence>
<evidence type="ECO:0000256" key="12">
    <source>
        <dbReference type="PROSITE-ProRule" id="PRU01263"/>
    </source>
</evidence>
<evidence type="ECO:0000259" key="14">
    <source>
        <dbReference type="PROSITE" id="PS51915"/>
    </source>
</evidence>
<dbReference type="InterPro" id="IPR013087">
    <property type="entry name" value="Znf_C2H2_type"/>
</dbReference>
<feature type="binding site" evidence="12">
    <location>
        <position position="61"/>
    </location>
    <ligand>
        <name>Zn(2+)</name>
        <dbReference type="ChEBI" id="CHEBI:29105"/>
    </ligand>
</feature>
<accession>A0AA38IGW3</accession>
<keyword evidence="9" id="KW-0804">Transcription</keyword>
<dbReference type="PROSITE" id="PS51915">
    <property type="entry name" value="ZAD"/>
    <property type="match status" value="1"/>
</dbReference>
<keyword evidence="8" id="KW-0238">DNA-binding</keyword>